<dbReference type="GeneID" id="857370"/>
<sequence>MYLIKFNIFNKLVNFSKIFEYATYKKVLAKNFKENSIYAKFNIFNVVKIQNIDLNKDLIFKNNEILITLRHPKLFELYENLSNRRIRLLNKNLYILTSVLKKNQKNKNPKNIIIWKLIKEKYFDIFKIKDMSLTFYIDYYFYFEFPF</sequence>
<evidence type="ECO:0000313" key="2">
    <source>
        <dbReference type="Proteomes" id="UP000242167"/>
    </source>
</evidence>
<dbReference type="RefSeq" id="XP_001713588.1">
    <property type="nucleotide sequence ID" value="XM_001713536.1"/>
</dbReference>
<dbReference type="AlphaFoldDB" id="Q98RR4"/>
<name>Q98RR4_GUITH</name>
<gene>
    <name evidence="1" type="primary">orf147</name>
</gene>
<geneLocation type="nucleomorph" evidence="1"/>
<dbReference type="EMBL" id="AF165818">
    <property type="protein sequence ID" value="AAK39883.1"/>
    <property type="molecule type" value="Genomic_DNA"/>
</dbReference>
<keyword evidence="1" id="KW-0542">Nucleomorph</keyword>
<evidence type="ECO:0000313" key="1">
    <source>
        <dbReference type="EMBL" id="AAK39883.1"/>
    </source>
</evidence>
<reference evidence="1 2" key="1">
    <citation type="journal article" date="2001" name="Nature">
        <title>The highly reduced genome of an enslaved algal nucleus.</title>
        <authorList>
            <person name="Douglas S."/>
            <person name="Zauner S."/>
            <person name="Fraunholz M."/>
            <person name="Beaton M."/>
            <person name="Penny S."/>
            <person name="Deng L."/>
            <person name="Wu X."/>
            <person name="Reith M."/>
            <person name="Cavalier-Smith T."/>
            <person name="Maier U."/>
        </authorList>
    </citation>
    <scope>NUCLEOTIDE SEQUENCE [LARGE SCALE GENOMIC DNA]</scope>
</reference>
<dbReference type="Proteomes" id="UP000242167">
    <property type="component" value="Nucleomorph 1"/>
</dbReference>
<organism evidence="1 2">
    <name type="scientific">Guillardia theta</name>
    <name type="common">Cryptophyte</name>
    <name type="synonym">Cryptomonas phi</name>
    <dbReference type="NCBI Taxonomy" id="55529"/>
    <lineage>
        <taxon>Eukaryota</taxon>
        <taxon>Cryptophyceae</taxon>
        <taxon>Pyrenomonadales</taxon>
        <taxon>Geminigeraceae</taxon>
        <taxon>Guillardia</taxon>
    </lineage>
</organism>
<accession>Q98RR4</accession>
<dbReference type="PIR" id="C90094">
    <property type="entry name" value="C90094"/>
</dbReference>
<proteinExistence type="predicted"/>
<protein>
    <submittedName>
        <fullName evidence="1">Uncharacterized protein</fullName>
    </submittedName>
</protein>